<sequence length="73" mass="8555">MLDKNLVKVEKALADRIRQLHRCSEMREDSQVYQYKPISQLLNNDSKDGPNERKKPSASHKIWCVIVDDNNDE</sequence>
<feature type="region of interest" description="Disordered" evidence="1">
    <location>
        <begin position="37"/>
        <end position="58"/>
    </location>
</feature>
<comment type="caution">
    <text evidence="2">The sequence shown here is derived from an EMBL/GenBank/DDBJ whole genome shotgun (WGS) entry which is preliminary data.</text>
</comment>
<reference evidence="2 3" key="1">
    <citation type="submission" date="2019-05" db="EMBL/GenBank/DDBJ databases">
        <title>Emergence of the Ug99 lineage of the wheat stem rust pathogen through somatic hybridization.</title>
        <authorList>
            <person name="Li F."/>
            <person name="Upadhyaya N.M."/>
            <person name="Sperschneider J."/>
            <person name="Matny O."/>
            <person name="Nguyen-Phuc H."/>
            <person name="Mago R."/>
            <person name="Raley C."/>
            <person name="Miller M.E."/>
            <person name="Silverstein K.A.T."/>
            <person name="Henningsen E."/>
            <person name="Hirsch C.D."/>
            <person name="Visser B."/>
            <person name="Pretorius Z.A."/>
            <person name="Steffenson B.J."/>
            <person name="Schwessinger B."/>
            <person name="Dodds P.N."/>
            <person name="Figueroa M."/>
        </authorList>
    </citation>
    <scope>NUCLEOTIDE SEQUENCE [LARGE SCALE GENOMIC DNA]</scope>
    <source>
        <strain evidence="2 3">Ug99</strain>
    </source>
</reference>
<evidence type="ECO:0000313" key="2">
    <source>
        <dbReference type="EMBL" id="KAA1118550.1"/>
    </source>
</evidence>
<dbReference type="EMBL" id="VDEP01000247">
    <property type="protein sequence ID" value="KAA1118550.1"/>
    <property type="molecule type" value="Genomic_DNA"/>
</dbReference>
<organism evidence="2 3">
    <name type="scientific">Puccinia graminis f. sp. tritici</name>
    <dbReference type="NCBI Taxonomy" id="56615"/>
    <lineage>
        <taxon>Eukaryota</taxon>
        <taxon>Fungi</taxon>
        <taxon>Dikarya</taxon>
        <taxon>Basidiomycota</taxon>
        <taxon>Pucciniomycotina</taxon>
        <taxon>Pucciniomycetes</taxon>
        <taxon>Pucciniales</taxon>
        <taxon>Pucciniaceae</taxon>
        <taxon>Puccinia</taxon>
    </lineage>
</organism>
<evidence type="ECO:0000313" key="3">
    <source>
        <dbReference type="Proteomes" id="UP000325313"/>
    </source>
</evidence>
<accession>A0A5B0QZB8</accession>
<proteinExistence type="predicted"/>
<gene>
    <name evidence="2" type="ORF">PGTUg99_006060</name>
</gene>
<dbReference type="Proteomes" id="UP000325313">
    <property type="component" value="Unassembled WGS sequence"/>
</dbReference>
<protein>
    <submittedName>
        <fullName evidence="2">Uncharacterized protein</fullName>
    </submittedName>
</protein>
<feature type="compositionally biased region" description="Basic and acidic residues" evidence="1">
    <location>
        <begin position="45"/>
        <end position="55"/>
    </location>
</feature>
<evidence type="ECO:0000256" key="1">
    <source>
        <dbReference type="SAM" id="MobiDB-lite"/>
    </source>
</evidence>
<dbReference type="AlphaFoldDB" id="A0A5B0QZB8"/>
<name>A0A5B0QZB8_PUCGR</name>